<comment type="caution">
    <text evidence="3">The sequence shown here is derived from an EMBL/GenBank/DDBJ whole genome shotgun (WGS) entry which is preliminary data.</text>
</comment>
<name>A0AAW2V179_SESRA</name>
<organism evidence="3">
    <name type="scientific">Sesamum radiatum</name>
    <name type="common">Black benniseed</name>
    <dbReference type="NCBI Taxonomy" id="300843"/>
    <lineage>
        <taxon>Eukaryota</taxon>
        <taxon>Viridiplantae</taxon>
        <taxon>Streptophyta</taxon>
        <taxon>Embryophyta</taxon>
        <taxon>Tracheophyta</taxon>
        <taxon>Spermatophyta</taxon>
        <taxon>Magnoliopsida</taxon>
        <taxon>eudicotyledons</taxon>
        <taxon>Gunneridae</taxon>
        <taxon>Pentapetalae</taxon>
        <taxon>asterids</taxon>
        <taxon>lamiids</taxon>
        <taxon>Lamiales</taxon>
        <taxon>Pedaliaceae</taxon>
        <taxon>Sesamum</taxon>
    </lineage>
</organism>
<dbReference type="EMBL" id="JACGWJ010000004">
    <property type="protein sequence ID" value="KAL0423027.1"/>
    <property type="molecule type" value="Genomic_DNA"/>
</dbReference>
<feature type="region of interest" description="Disordered" evidence="1">
    <location>
        <begin position="1"/>
        <end position="36"/>
    </location>
</feature>
<dbReference type="PANTHER" id="PTHR33349:SF1">
    <property type="entry name" value="EMB|CAB62594.1"/>
    <property type="match status" value="1"/>
</dbReference>
<dbReference type="Pfam" id="PF07839">
    <property type="entry name" value="CaM_binding"/>
    <property type="match status" value="1"/>
</dbReference>
<accession>A0AAW2V179</accession>
<feature type="compositionally biased region" description="Basic and acidic residues" evidence="1">
    <location>
        <begin position="1"/>
        <end position="19"/>
    </location>
</feature>
<proteinExistence type="predicted"/>
<dbReference type="AlphaFoldDB" id="A0AAW2V179"/>
<gene>
    <name evidence="3" type="ORF">Sradi_0837500</name>
</gene>
<sequence>MPRIRTEKSALESIPEDHATALPSPSSPKSLPPAKLPSLEEHDVIKHNGNEADGSGSNNIVSVEIGNVQPVKGNQIRLEVIQESTGRDLHSSNNSPRILRFRRPRVAWPEDGKVDLKRRIFKRNGGKDDAAGAELCSGKIILKHQDVQGKTDGKILLNNVLEETASKLVESRKGKVKALVGAFETVISLHERKRTLRIVG</sequence>
<reference evidence="3" key="1">
    <citation type="submission" date="2020-06" db="EMBL/GenBank/DDBJ databases">
        <authorList>
            <person name="Li T."/>
            <person name="Hu X."/>
            <person name="Zhang T."/>
            <person name="Song X."/>
            <person name="Zhang H."/>
            <person name="Dai N."/>
            <person name="Sheng W."/>
            <person name="Hou X."/>
            <person name="Wei L."/>
        </authorList>
    </citation>
    <scope>NUCLEOTIDE SEQUENCE</scope>
    <source>
        <strain evidence="3">G02</strain>
        <tissue evidence="3">Leaf</tissue>
    </source>
</reference>
<reference evidence="3" key="2">
    <citation type="journal article" date="2024" name="Plant">
        <title>Genomic evolution and insights into agronomic trait innovations of Sesamum species.</title>
        <authorList>
            <person name="Miao H."/>
            <person name="Wang L."/>
            <person name="Qu L."/>
            <person name="Liu H."/>
            <person name="Sun Y."/>
            <person name="Le M."/>
            <person name="Wang Q."/>
            <person name="Wei S."/>
            <person name="Zheng Y."/>
            <person name="Lin W."/>
            <person name="Duan Y."/>
            <person name="Cao H."/>
            <person name="Xiong S."/>
            <person name="Wang X."/>
            <person name="Wei L."/>
            <person name="Li C."/>
            <person name="Ma Q."/>
            <person name="Ju M."/>
            <person name="Zhao R."/>
            <person name="Li G."/>
            <person name="Mu C."/>
            <person name="Tian Q."/>
            <person name="Mei H."/>
            <person name="Zhang T."/>
            <person name="Gao T."/>
            <person name="Zhang H."/>
        </authorList>
    </citation>
    <scope>NUCLEOTIDE SEQUENCE</scope>
    <source>
        <strain evidence="3">G02</strain>
    </source>
</reference>
<evidence type="ECO:0000256" key="1">
    <source>
        <dbReference type="SAM" id="MobiDB-lite"/>
    </source>
</evidence>
<protein>
    <recommendedName>
        <fullName evidence="2">Calmodulin-binding domain-containing protein</fullName>
    </recommendedName>
</protein>
<evidence type="ECO:0000259" key="2">
    <source>
        <dbReference type="SMART" id="SM01054"/>
    </source>
</evidence>
<dbReference type="SMART" id="SM01054">
    <property type="entry name" value="CaM_binding"/>
    <property type="match status" value="1"/>
</dbReference>
<dbReference type="InterPro" id="IPR012417">
    <property type="entry name" value="CaM-bd_dom_pln"/>
</dbReference>
<dbReference type="PANTHER" id="PTHR33349">
    <property type="entry name" value="EMB|CAB62594.1"/>
    <property type="match status" value="1"/>
</dbReference>
<feature type="domain" description="Calmodulin-binding" evidence="2">
    <location>
        <begin position="75"/>
        <end position="188"/>
    </location>
</feature>
<evidence type="ECO:0000313" key="3">
    <source>
        <dbReference type="EMBL" id="KAL0423027.1"/>
    </source>
</evidence>
<dbReference type="GO" id="GO:0005516">
    <property type="term" value="F:calmodulin binding"/>
    <property type="evidence" value="ECO:0007669"/>
    <property type="project" value="InterPro"/>
</dbReference>